<dbReference type="InterPro" id="IPR008331">
    <property type="entry name" value="Ferritin_DPS_dom"/>
</dbReference>
<dbReference type="InterPro" id="IPR009078">
    <property type="entry name" value="Ferritin-like_SF"/>
</dbReference>
<keyword evidence="1" id="KW-0409">Iron storage</keyword>
<dbReference type="GO" id="GO:0006879">
    <property type="term" value="P:intracellular iron ion homeostasis"/>
    <property type="evidence" value="ECO:0007669"/>
    <property type="project" value="UniProtKB-KW"/>
</dbReference>
<proteinExistence type="predicted"/>
<dbReference type="Proteomes" id="UP000053372">
    <property type="component" value="Unassembled WGS sequence"/>
</dbReference>
<evidence type="ECO:0000256" key="2">
    <source>
        <dbReference type="ARBA" id="ARBA00023004"/>
    </source>
</evidence>
<dbReference type="AlphaFoldDB" id="A0A0V7ZPH8"/>
<feature type="domain" description="Ferritin-like diiron" evidence="3">
    <location>
        <begin position="3"/>
        <end position="143"/>
    </location>
</feature>
<dbReference type="RefSeq" id="WP_027840293.1">
    <property type="nucleotide sequence ID" value="NZ_LMTZ01000096.1"/>
</dbReference>
<dbReference type="GO" id="GO:0020037">
    <property type="term" value="F:heme binding"/>
    <property type="evidence" value="ECO:0007669"/>
    <property type="project" value="TreeGrafter"/>
</dbReference>
<dbReference type="SUPFAM" id="SSF47240">
    <property type="entry name" value="Ferritin-like"/>
    <property type="match status" value="1"/>
</dbReference>
<evidence type="ECO:0000259" key="3">
    <source>
        <dbReference type="PROSITE" id="PS50905"/>
    </source>
</evidence>
<evidence type="ECO:0000313" key="4">
    <source>
        <dbReference type="EMBL" id="KST66608.1"/>
    </source>
</evidence>
<sequence length="143" mass="16462">MKEFESNNAINLLQTIFEFELSGAIRYTNFAALVDNEKSDIVDFLKEQAKESLEHSQKVGDVLVRINGYNQPQIAPVAQAESMNIKDILQASHEFERQAISLYQNLLDAVKDSNIYLEEFARNMVTEEAEHSEELEQMLREYS</sequence>
<evidence type="ECO:0000256" key="1">
    <source>
        <dbReference type="ARBA" id="ARBA00022434"/>
    </source>
</evidence>
<dbReference type="GO" id="GO:0004322">
    <property type="term" value="F:ferroxidase activity"/>
    <property type="evidence" value="ECO:0007669"/>
    <property type="project" value="TreeGrafter"/>
</dbReference>
<reference evidence="4 5" key="1">
    <citation type="journal article" date="2015" name="Genome Announc.">
        <title>Draft Genome of the Euendolithic (true boring) Cyanobacterium Mastigocoleus testarum strain BC008.</title>
        <authorList>
            <person name="Guida B.S."/>
            <person name="Garcia-Pichel F."/>
        </authorList>
    </citation>
    <scope>NUCLEOTIDE SEQUENCE [LARGE SCALE GENOMIC DNA]</scope>
    <source>
        <strain evidence="4 5">BC008</strain>
    </source>
</reference>
<evidence type="ECO:0000313" key="5">
    <source>
        <dbReference type="Proteomes" id="UP000053372"/>
    </source>
</evidence>
<comment type="caution">
    <text evidence="4">The sequence shown here is derived from an EMBL/GenBank/DDBJ whole genome shotgun (WGS) entry which is preliminary data.</text>
</comment>
<dbReference type="Pfam" id="PF00210">
    <property type="entry name" value="Ferritin"/>
    <property type="match status" value="1"/>
</dbReference>
<keyword evidence="2" id="KW-0408">Iron</keyword>
<name>A0A0V7ZPH8_9CYAN</name>
<dbReference type="Gene3D" id="1.20.1260.10">
    <property type="match status" value="1"/>
</dbReference>
<dbReference type="PANTHER" id="PTHR30295:SF0">
    <property type="entry name" value="BACTERIOFERRITIN"/>
    <property type="match status" value="1"/>
</dbReference>
<protein>
    <submittedName>
        <fullName evidence="4">Bacterioferritin</fullName>
    </submittedName>
</protein>
<dbReference type="InterPro" id="IPR009040">
    <property type="entry name" value="Ferritin-like_diiron"/>
</dbReference>
<keyword evidence="5" id="KW-1185">Reference proteome</keyword>
<dbReference type="GO" id="GO:0008199">
    <property type="term" value="F:ferric iron binding"/>
    <property type="evidence" value="ECO:0007669"/>
    <property type="project" value="InterPro"/>
</dbReference>
<organism evidence="4 5">
    <name type="scientific">Mastigocoleus testarum BC008</name>
    <dbReference type="NCBI Taxonomy" id="371196"/>
    <lineage>
        <taxon>Bacteria</taxon>
        <taxon>Bacillati</taxon>
        <taxon>Cyanobacteriota</taxon>
        <taxon>Cyanophyceae</taxon>
        <taxon>Nostocales</taxon>
        <taxon>Hapalosiphonaceae</taxon>
        <taxon>Mastigocoleus</taxon>
    </lineage>
</organism>
<dbReference type="InterPro" id="IPR012347">
    <property type="entry name" value="Ferritin-like"/>
</dbReference>
<dbReference type="GO" id="GO:0005829">
    <property type="term" value="C:cytosol"/>
    <property type="evidence" value="ECO:0007669"/>
    <property type="project" value="TreeGrafter"/>
</dbReference>
<dbReference type="EMBL" id="LMTZ01000096">
    <property type="protein sequence ID" value="KST66608.1"/>
    <property type="molecule type" value="Genomic_DNA"/>
</dbReference>
<gene>
    <name evidence="4" type="ORF">BC008_42975</name>
</gene>
<dbReference type="PANTHER" id="PTHR30295">
    <property type="entry name" value="BACTERIOFERRITIN"/>
    <property type="match status" value="1"/>
</dbReference>
<dbReference type="PROSITE" id="PS50905">
    <property type="entry name" value="FERRITIN_LIKE"/>
    <property type="match status" value="1"/>
</dbReference>
<dbReference type="OrthoDB" id="512816at2"/>
<accession>A0A0V7ZPH8</accession>
<dbReference type="CDD" id="cd00657">
    <property type="entry name" value="Ferritin_like"/>
    <property type="match status" value="1"/>
</dbReference>